<name>A0ABD0KYV9_9CAEN</name>
<feature type="chain" id="PRO_5044834379" description="G-protein coupled receptors family 2 profile 2 domain-containing protein" evidence="7">
    <location>
        <begin position="29"/>
        <end position="867"/>
    </location>
</feature>
<feature type="signal peptide" evidence="7">
    <location>
        <begin position="1"/>
        <end position="28"/>
    </location>
</feature>
<feature type="transmembrane region" description="Helical" evidence="6">
    <location>
        <begin position="573"/>
        <end position="597"/>
    </location>
</feature>
<evidence type="ECO:0000313" key="9">
    <source>
        <dbReference type="EMBL" id="KAK7492379.1"/>
    </source>
</evidence>
<evidence type="ECO:0000256" key="4">
    <source>
        <dbReference type="ARBA" id="ARBA00023136"/>
    </source>
</evidence>
<dbReference type="Proteomes" id="UP001519460">
    <property type="component" value="Unassembled WGS sequence"/>
</dbReference>
<sequence length="867" mass="96244">MANSSAATTFTLTYILLILLPHVQYVRALSPLGKLEQDILASNMTSEEKFKARLLLWHRSYCRTSRFCETDVAAKDRCDYCAPCQCDDACFRFGDCCPDKLLKHEDQLQQKCGNASLFVPVSVTVDDDAGHVDVFANKYCAQCHGASAADTTDWKCQSGRNFSLDAGVSDMIRKTADDDACFLVYHPPPYLPQPRQCYFDDHMISECNVTGEWPARDEFVQRACGAYLDPKWIHDTVFKNPFCFLCNADPTLRATQKLLYGFCPNHVGLSPMPFSALVDFYDAIYSVEEQSASSQCRDSEIYDAEKVLLARRRKGDVADQCRLVLCSQGRQYRKGNCSVVLHSALGLAYSLSFGMTSQTELRLDVNDTLHKLPESLADAVMQLLDFKTRNKLKKFVVTFDTTDPKGRCSDSARSLTVYTTLVVAQAVDVDELEQMLLSLRNTSISVPVASTWVNLTTQPDDSVPERLLKPGKKAAGGSCAVSYSQESNALDGDEDLVFTEVNDLLLMPQVALQQDEFVFVKATDGLRVAWLEEEISSQRYQTVDGKVRILLGDFLPKLEAYRRTRRTPQEAEILLSVVCTSLSLAGLAVTFLTYAVFRPLRTAPGKNNMNLCLALFLAQLLYLVGSGRTEVPGLCQAMGILIHYAWLAAFAAMSVCSFHMWRVFTSLTVAHDSHNDNGQRRLQLYTVYIWGAAAAVVVVTLMVHLVVTGGDSIGYGGQYCYLTTPLGIGLAMGAPVVMVVLANAVFFFLTVHTIRRSPRVTKSRQDEQHVWVYLKLSTLTGITWTLAFLIFFTEVKAIEYAFTVVNGLQGIFICVSFVLNRRVMALYVACFKGDYSGLTSSVSGTMQRTSSGSNHTQMTSTTDSVKT</sequence>
<evidence type="ECO:0000256" key="2">
    <source>
        <dbReference type="ARBA" id="ARBA00022692"/>
    </source>
</evidence>
<feature type="transmembrane region" description="Helical" evidence="6">
    <location>
        <begin position="798"/>
        <end position="819"/>
    </location>
</feature>
<dbReference type="CDD" id="cd15039">
    <property type="entry name" value="7tmB3_Methuselah-like"/>
    <property type="match status" value="1"/>
</dbReference>
<organism evidence="9 10">
    <name type="scientific">Batillaria attramentaria</name>
    <dbReference type="NCBI Taxonomy" id="370345"/>
    <lineage>
        <taxon>Eukaryota</taxon>
        <taxon>Metazoa</taxon>
        <taxon>Spiralia</taxon>
        <taxon>Lophotrochozoa</taxon>
        <taxon>Mollusca</taxon>
        <taxon>Gastropoda</taxon>
        <taxon>Caenogastropoda</taxon>
        <taxon>Sorbeoconcha</taxon>
        <taxon>Cerithioidea</taxon>
        <taxon>Batillariidae</taxon>
        <taxon>Batillaria</taxon>
    </lineage>
</organism>
<dbReference type="GO" id="GO:0016020">
    <property type="term" value="C:membrane"/>
    <property type="evidence" value="ECO:0007669"/>
    <property type="project" value="UniProtKB-SubCell"/>
</dbReference>
<evidence type="ECO:0000256" key="1">
    <source>
        <dbReference type="ARBA" id="ARBA00004141"/>
    </source>
</evidence>
<feature type="region of interest" description="Disordered" evidence="5">
    <location>
        <begin position="846"/>
        <end position="867"/>
    </location>
</feature>
<keyword evidence="7" id="KW-0732">Signal</keyword>
<proteinExistence type="predicted"/>
<keyword evidence="2 6" id="KW-0812">Transmembrane</keyword>
<dbReference type="AlphaFoldDB" id="A0ABD0KYV9"/>
<feature type="transmembrane region" description="Helical" evidence="6">
    <location>
        <begin position="770"/>
        <end position="792"/>
    </location>
</feature>
<gene>
    <name evidence="9" type="ORF">BaRGS_00016476</name>
</gene>
<feature type="transmembrane region" description="Helical" evidence="6">
    <location>
        <begin position="609"/>
        <end position="625"/>
    </location>
</feature>
<dbReference type="InterPro" id="IPR053231">
    <property type="entry name" value="GPCR_LN-TM7"/>
</dbReference>
<keyword evidence="10" id="KW-1185">Reference proteome</keyword>
<dbReference type="PANTHER" id="PTHR45902">
    <property type="entry name" value="LATROPHILIN RECEPTOR-LIKE PROTEIN A"/>
    <property type="match status" value="1"/>
</dbReference>
<dbReference type="PROSITE" id="PS50261">
    <property type="entry name" value="G_PROTEIN_RECEP_F2_4"/>
    <property type="match status" value="1"/>
</dbReference>
<evidence type="ECO:0000256" key="3">
    <source>
        <dbReference type="ARBA" id="ARBA00022989"/>
    </source>
</evidence>
<dbReference type="InterPro" id="IPR017981">
    <property type="entry name" value="GPCR_2-like_7TM"/>
</dbReference>
<dbReference type="InterPro" id="IPR000832">
    <property type="entry name" value="GPCR_2_secretin-like"/>
</dbReference>
<accession>A0ABD0KYV9</accession>
<feature type="transmembrane region" description="Helical" evidence="6">
    <location>
        <begin position="637"/>
        <end position="661"/>
    </location>
</feature>
<reference evidence="9 10" key="1">
    <citation type="journal article" date="2023" name="Sci. Data">
        <title>Genome assembly of the Korean intertidal mud-creeper Batillaria attramentaria.</title>
        <authorList>
            <person name="Patra A.K."/>
            <person name="Ho P.T."/>
            <person name="Jun S."/>
            <person name="Lee S.J."/>
            <person name="Kim Y."/>
            <person name="Won Y.J."/>
        </authorList>
    </citation>
    <scope>NUCLEOTIDE SEQUENCE [LARGE SCALE GENOMIC DNA]</scope>
    <source>
        <strain evidence="9">Wonlab-2016</strain>
    </source>
</reference>
<dbReference type="Gene3D" id="1.20.1070.10">
    <property type="entry name" value="Rhodopsin 7-helix transmembrane proteins"/>
    <property type="match status" value="1"/>
</dbReference>
<evidence type="ECO:0000259" key="8">
    <source>
        <dbReference type="PROSITE" id="PS50261"/>
    </source>
</evidence>
<feature type="transmembrane region" description="Helical" evidence="6">
    <location>
        <begin position="682"/>
        <end position="706"/>
    </location>
</feature>
<feature type="domain" description="G-protein coupled receptors family 2 profile 2" evidence="8">
    <location>
        <begin position="572"/>
        <end position="821"/>
    </location>
</feature>
<evidence type="ECO:0000256" key="7">
    <source>
        <dbReference type="SAM" id="SignalP"/>
    </source>
</evidence>
<dbReference type="PANTHER" id="PTHR45902:SF1">
    <property type="entry name" value="LATROPHILIN RECEPTOR-LIKE PROTEIN A"/>
    <property type="match status" value="1"/>
</dbReference>
<evidence type="ECO:0000256" key="5">
    <source>
        <dbReference type="SAM" id="MobiDB-lite"/>
    </source>
</evidence>
<dbReference type="EMBL" id="JACVVK020000104">
    <property type="protein sequence ID" value="KAK7492379.1"/>
    <property type="molecule type" value="Genomic_DNA"/>
</dbReference>
<evidence type="ECO:0000256" key="6">
    <source>
        <dbReference type="SAM" id="Phobius"/>
    </source>
</evidence>
<protein>
    <recommendedName>
        <fullName evidence="8">G-protein coupled receptors family 2 profile 2 domain-containing protein</fullName>
    </recommendedName>
</protein>
<evidence type="ECO:0000313" key="10">
    <source>
        <dbReference type="Proteomes" id="UP001519460"/>
    </source>
</evidence>
<feature type="transmembrane region" description="Helical" evidence="6">
    <location>
        <begin position="726"/>
        <end position="749"/>
    </location>
</feature>
<keyword evidence="3 6" id="KW-1133">Transmembrane helix</keyword>
<keyword evidence="4 6" id="KW-0472">Membrane</keyword>
<comment type="subcellular location">
    <subcellularLocation>
        <location evidence="1">Membrane</location>
        <topology evidence="1">Multi-pass membrane protein</topology>
    </subcellularLocation>
</comment>
<comment type="caution">
    <text evidence="9">The sequence shown here is derived from an EMBL/GenBank/DDBJ whole genome shotgun (WGS) entry which is preliminary data.</text>
</comment>
<dbReference type="Pfam" id="PF00002">
    <property type="entry name" value="7tm_2"/>
    <property type="match status" value="1"/>
</dbReference>